<dbReference type="Proteomes" id="UP000243876">
    <property type="component" value="Unassembled WGS sequence"/>
</dbReference>
<dbReference type="PANTHER" id="PTHR47435">
    <property type="entry name" value="KELCH REPEAT PROTEIN (AFU_ORTHOLOGUE AFUA_5G12780)"/>
    <property type="match status" value="1"/>
</dbReference>
<dbReference type="InterPro" id="IPR015915">
    <property type="entry name" value="Kelch-typ_b-propeller"/>
</dbReference>
<gene>
    <name evidence="3" type="primary">SPOSA6832_01068</name>
</gene>
<dbReference type="Pfam" id="PF24681">
    <property type="entry name" value="Kelch_KLHDC2_KLHL20_DRC7"/>
    <property type="match status" value="1"/>
</dbReference>
<evidence type="ECO:0000313" key="3">
    <source>
        <dbReference type="EMBL" id="CEQ39527.1"/>
    </source>
</evidence>
<keyword evidence="1" id="KW-0677">Repeat</keyword>
<keyword evidence="4" id="KW-1185">Reference proteome</keyword>
<protein>
    <submittedName>
        <fullName evidence="3">SPOSA6832_01068-mRNA-1:cds</fullName>
    </submittedName>
</protein>
<keyword evidence="2" id="KW-0408">Iron</keyword>
<accession>A0A0D6EHM4</accession>
<dbReference type="EMBL" id="CENE01000003">
    <property type="protein sequence ID" value="CEQ39527.1"/>
    <property type="molecule type" value="Genomic_DNA"/>
</dbReference>
<organism evidence="3 4">
    <name type="scientific">Sporidiobolus salmonicolor</name>
    <name type="common">Yeast-like fungus</name>
    <name type="synonym">Sporobolomyces salmonicolor</name>
    <dbReference type="NCBI Taxonomy" id="5005"/>
    <lineage>
        <taxon>Eukaryota</taxon>
        <taxon>Fungi</taxon>
        <taxon>Dikarya</taxon>
        <taxon>Basidiomycota</taxon>
        <taxon>Pucciniomycotina</taxon>
        <taxon>Microbotryomycetes</taxon>
        <taxon>Sporidiobolales</taxon>
        <taxon>Sporidiobolaceae</taxon>
        <taxon>Sporobolomyces</taxon>
    </lineage>
</organism>
<evidence type="ECO:0000313" key="4">
    <source>
        <dbReference type="Proteomes" id="UP000243876"/>
    </source>
</evidence>
<dbReference type="PANTHER" id="PTHR47435:SF4">
    <property type="entry name" value="KELCH REPEAT PROTEIN (AFU_ORTHOLOGUE AFUA_5G12780)"/>
    <property type="match status" value="1"/>
</dbReference>
<evidence type="ECO:0000256" key="2">
    <source>
        <dbReference type="ARBA" id="ARBA00023004"/>
    </source>
</evidence>
<evidence type="ECO:0000256" key="1">
    <source>
        <dbReference type="ARBA" id="ARBA00022737"/>
    </source>
</evidence>
<dbReference type="Gene3D" id="2.120.10.80">
    <property type="entry name" value="Kelch-type beta propeller"/>
    <property type="match status" value="2"/>
</dbReference>
<dbReference type="SUPFAM" id="SSF117281">
    <property type="entry name" value="Kelch motif"/>
    <property type="match status" value="1"/>
</dbReference>
<dbReference type="GO" id="GO:0019760">
    <property type="term" value="P:glucosinolate metabolic process"/>
    <property type="evidence" value="ECO:0007669"/>
    <property type="project" value="UniProtKB-ARBA"/>
</dbReference>
<sequence length="378" mass="40266">MPSLKALWKPLTVAPAASSALTRSSHGLAVMQGQAFVFGGELKPRTPVQGDLTVLDLPGASVSCMPSTSKLADGFQHDTAGSTRILSPTSTASTPSWPASRVGAPLVAHEDKLYLWGGRGGKDMSTFTAEAGIWEFDAQKEQWTELETKGDQPEPRSFHTMCALDGKLYLHAGCPASGRLTMLHALDLTTMTWTRLPDAPAPGRGGTVLTALPRSTSGSPLLARFGGFAGYELDGLDVYDVVKNEWTTVTARAEGGGDGPDKRSVHALVGLGGELEWEGKRVVAVMALGEREGAPKELGHDGAYFFHDDAWALLATRSSSPSFSWLRLEASAQTPSIPEARGWLPSALVEGNKIIFQGGLNARNERLSDGWTLEVVVE</sequence>
<name>A0A0D6EHM4_SPOSA</name>
<reference evidence="4" key="1">
    <citation type="submission" date="2015-02" db="EMBL/GenBank/DDBJ databases">
        <authorList>
            <person name="Gon?alves P."/>
        </authorList>
    </citation>
    <scope>NUCLEOTIDE SEQUENCE [LARGE SCALE GENOMIC DNA]</scope>
</reference>
<proteinExistence type="predicted"/>
<dbReference type="OrthoDB" id="10250130at2759"/>
<dbReference type="AlphaFoldDB" id="A0A0D6EHM4"/>